<dbReference type="EMBL" id="AJSR01001735">
    <property type="protein sequence ID" value="EKM30218.1"/>
    <property type="molecule type" value="Genomic_DNA"/>
</dbReference>
<evidence type="ECO:0000313" key="1">
    <source>
        <dbReference type="EMBL" id="EKM30218.1"/>
    </source>
</evidence>
<sequence length="11" mass="1347">MSLKQLGRWNN</sequence>
<protein>
    <submittedName>
        <fullName evidence="1">Uncharacterized protein</fullName>
    </submittedName>
</protein>
<proteinExistence type="predicted"/>
<reference evidence="1 2" key="1">
    <citation type="submission" date="2012-10" db="EMBL/GenBank/DDBJ databases">
        <title>Genome sequence of Vibrio Cholerae HENC-02.</title>
        <authorList>
            <person name="Eppinger M."/>
            <person name="Hasan N.A."/>
            <person name="Sengamalay N."/>
            <person name="Hine E."/>
            <person name="Su Q."/>
            <person name="Daugherty S.C."/>
            <person name="Young S."/>
            <person name="Sadzewicz L."/>
            <person name="Tallon L."/>
            <person name="Cebula T.A."/>
            <person name="Ravel J."/>
            <person name="Colwell R.R."/>
        </authorList>
    </citation>
    <scope>NUCLEOTIDE SEQUENCE [LARGE SCALE GENOMIC DNA]</scope>
    <source>
        <strain evidence="1 2">HENC-02</strain>
    </source>
</reference>
<evidence type="ECO:0000313" key="2">
    <source>
        <dbReference type="Proteomes" id="UP000008367"/>
    </source>
</evidence>
<accession>A0A454CV21</accession>
<organism evidence="1 2">
    <name type="scientific">Vibrio harveyi</name>
    <name type="common">Beneckea harveyi</name>
    <dbReference type="NCBI Taxonomy" id="669"/>
    <lineage>
        <taxon>Bacteria</taxon>
        <taxon>Pseudomonadati</taxon>
        <taxon>Pseudomonadota</taxon>
        <taxon>Gammaproteobacteria</taxon>
        <taxon>Vibrionales</taxon>
        <taxon>Vibrionaceae</taxon>
        <taxon>Vibrio</taxon>
    </lineage>
</organism>
<comment type="caution">
    <text evidence="1">The sequence shown here is derived from an EMBL/GenBank/DDBJ whole genome shotgun (WGS) entry which is preliminary data.</text>
</comment>
<gene>
    <name evidence="1" type="ORF">VCHENC02_4042A</name>
</gene>
<dbReference type="Proteomes" id="UP000008367">
    <property type="component" value="Unassembled WGS sequence"/>
</dbReference>
<name>A0A454CV21_VIBHA</name>
<feature type="non-terminal residue" evidence="1">
    <location>
        <position position="11"/>
    </location>
</feature>